<comment type="caution">
    <text evidence="9">The sequence shown here is derived from an EMBL/GenBank/DDBJ whole genome shotgun (WGS) entry which is preliminary data.</text>
</comment>
<dbReference type="SUPFAM" id="SSF53067">
    <property type="entry name" value="Actin-like ATPase domain"/>
    <property type="match status" value="2"/>
</dbReference>
<proteinExistence type="inferred from homology"/>
<dbReference type="PANTHER" id="PTHR19443">
    <property type="entry name" value="HEXOKINASE"/>
    <property type="match status" value="1"/>
</dbReference>
<dbReference type="EC" id="2.7.1.-" evidence="6"/>
<dbReference type="InterPro" id="IPR022673">
    <property type="entry name" value="Hexokinase_C"/>
</dbReference>
<dbReference type="CDD" id="cd24000">
    <property type="entry name" value="ASKHA_NBD_HK"/>
    <property type="match status" value="1"/>
</dbReference>
<keyword evidence="6" id="KW-0324">Glycolysis</keyword>
<gene>
    <name evidence="9" type="ORF">UA08_09285</name>
</gene>
<dbReference type="InterPro" id="IPR022672">
    <property type="entry name" value="Hexokinase_N"/>
</dbReference>
<reference evidence="9 10" key="1">
    <citation type="submission" date="2015-06" db="EMBL/GenBank/DDBJ databases">
        <title>Talaromyces atroroseus IBT 11181 draft genome.</title>
        <authorList>
            <person name="Rasmussen K.B."/>
            <person name="Rasmussen S."/>
            <person name="Petersen B."/>
            <person name="Sicheritz-Ponten T."/>
            <person name="Mortensen U.H."/>
            <person name="Thrane U."/>
        </authorList>
    </citation>
    <scope>NUCLEOTIDE SEQUENCE [LARGE SCALE GENOMIC DNA]</scope>
    <source>
        <strain evidence="9 10">IBT 11181</strain>
    </source>
</reference>
<comment type="similarity">
    <text evidence="1 6">Belongs to the hexokinase family.</text>
</comment>
<evidence type="ECO:0000259" key="7">
    <source>
        <dbReference type="Pfam" id="PF00349"/>
    </source>
</evidence>
<evidence type="ECO:0000256" key="3">
    <source>
        <dbReference type="ARBA" id="ARBA00022741"/>
    </source>
</evidence>
<name>A0A1Q5Q6S9_TALAT</name>
<dbReference type="UniPathway" id="UPA00109">
    <property type="reaction ID" value="UER00180"/>
</dbReference>
<dbReference type="GeneID" id="31009041"/>
<dbReference type="OrthoDB" id="419537at2759"/>
<keyword evidence="10" id="KW-1185">Reference proteome</keyword>
<dbReference type="GO" id="GO:0005536">
    <property type="term" value="F:D-glucose binding"/>
    <property type="evidence" value="ECO:0007669"/>
    <property type="project" value="InterPro"/>
</dbReference>
<dbReference type="EMBL" id="LFMY01000021">
    <property type="protein sequence ID" value="OKL55450.1"/>
    <property type="molecule type" value="Genomic_DNA"/>
</dbReference>
<dbReference type="GO" id="GO:0006096">
    <property type="term" value="P:glycolytic process"/>
    <property type="evidence" value="ECO:0007669"/>
    <property type="project" value="UniProtKB-UniPathway"/>
</dbReference>
<evidence type="ECO:0000256" key="6">
    <source>
        <dbReference type="RuleBase" id="RU362007"/>
    </source>
</evidence>
<dbReference type="GO" id="GO:0008865">
    <property type="term" value="F:fructokinase activity"/>
    <property type="evidence" value="ECO:0007669"/>
    <property type="project" value="TreeGrafter"/>
</dbReference>
<dbReference type="RefSeq" id="XP_020115571.1">
    <property type="nucleotide sequence ID" value="XM_020265211.1"/>
</dbReference>
<dbReference type="GO" id="GO:0005739">
    <property type="term" value="C:mitochondrion"/>
    <property type="evidence" value="ECO:0007669"/>
    <property type="project" value="TreeGrafter"/>
</dbReference>
<dbReference type="PANTHER" id="PTHR19443:SF24">
    <property type="entry name" value="PHOSPHOTRANSFERASE"/>
    <property type="match status" value="1"/>
</dbReference>
<feature type="domain" description="Hexokinase C-terminal" evidence="8">
    <location>
        <begin position="164"/>
        <end position="419"/>
    </location>
</feature>
<dbReference type="GO" id="GO:0001678">
    <property type="term" value="P:intracellular glucose homeostasis"/>
    <property type="evidence" value="ECO:0007669"/>
    <property type="project" value="InterPro"/>
</dbReference>
<evidence type="ECO:0000256" key="5">
    <source>
        <dbReference type="ARBA" id="ARBA00022840"/>
    </source>
</evidence>
<evidence type="ECO:0000313" key="10">
    <source>
        <dbReference type="Proteomes" id="UP000214365"/>
    </source>
</evidence>
<dbReference type="PRINTS" id="PR00475">
    <property type="entry name" value="HEXOKINASE"/>
</dbReference>
<feature type="domain" description="Hexokinase N-terminal" evidence="7">
    <location>
        <begin position="10"/>
        <end position="162"/>
    </location>
</feature>
<dbReference type="GO" id="GO:0005829">
    <property type="term" value="C:cytosol"/>
    <property type="evidence" value="ECO:0007669"/>
    <property type="project" value="TreeGrafter"/>
</dbReference>
<evidence type="ECO:0000256" key="1">
    <source>
        <dbReference type="ARBA" id="ARBA00009225"/>
    </source>
</evidence>
<keyword evidence="5 6" id="KW-0067">ATP-binding</keyword>
<dbReference type="PROSITE" id="PS51748">
    <property type="entry name" value="HEXOKINASE_2"/>
    <property type="match status" value="1"/>
</dbReference>
<dbReference type="InterPro" id="IPR001312">
    <property type="entry name" value="Hexokinase"/>
</dbReference>
<dbReference type="GO" id="GO:0004340">
    <property type="term" value="F:glucokinase activity"/>
    <property type="evidence" value="ECO:0007669"/>
    <property type="project" value="TreeGrafter"/>
</dbReference>
<keyword evidence="4 6" id="KW-0418">Kinase</keyword>
<keyword evidence="3 6" id="KW-0547">Nucleotide-binding</keyword>
<sequence>MSRVLTKSFKTACSENDSTMLPSFIGEVTEFQENRVFLALDIGGSTMRAALVHVYRIRHGKQPPPSVMGLHSWDIDAGVRTLSGMAFLRWIAARVQLILSTVDAEKFWRTGSPIPMGLTWSFPFRQISVDDGYVLKTGKGFQCVDDLVGHKLNGLFQDALKAEISIILGTGFNAAIRLPVGVLSELHLKNHPDTWKKTKDHLIVNTELSLFGQSIVQNSEWDKTLQAQIRSACHQPLEYICGGLYLGEIVRLVMIDAIHENTLFNGQMPLGFEKQFSLSSPLAGLFEDDTSVGICQAKLAFSTQFPLPDGQYPSLSDLKYIRQIVRAISRRAGAYIAVSIHALHRFVQSLASDAGRSFQPRSISVGITGSVITKYPNLAKACLACLEEILKATEAFPGVSFEFNECECPTIIGAALAAYIIDQK</sequence>
<dbReference type="AlphaFoldDB" id="A0A1Q5Q6S9"/>
<dbReference type="STRING" id="1441469.A0A1Q5Q6S9"/>
<dbReference type="Pfam" id="PF03727">
    <property type="entry name" value="Hexokinase_2"/>
    <property type="match status" value="1"/>
</dbReference>
<keyword evidence="2 6" id="KW-0808">Transferase</keyword>
<dbReference type="GO" id="GO:0005524">
    <property type="term" value="F:ATP binding"/>
    <property type="evidence" value="ECO:0007669"/>
    <property type="project" value="UniProtKB-UniRule"/>
</dbReference>
<evidence type="ECO:0000256" key="4">
    <source>
        <dbReference type="ARBA" id="ARBA00022777"/>
    </source>
</evidence>
<evidence type="ECO:0000313" key="9">
    <source>
        <dbReference type="EMBL" id="OKL55450.1"/>
    </source>
</evidence>
<accession>A0A1Q5Q6S9</accession>
<protein>
    <recommendedName>
        <fullName evidence="6">Phosphotransferase</fullName>
        <ecNumber evidence="6">2.7.1.-</ecNumber>
    </recommendedName>
</protein>
<dbReference type="GO" id="GO:0019158">
    <property type="term" value="F:mannokinase activity"/>
    <property type="evidence" value="ECO:0007669"/>
    <property type="project" value="TreeGrafter"/>
</dbReference>
<dbReference type="GO" id="GO:0006006">
    <property type="term" value="P:glucose metabolic process"/>
    <property type="evidence" value="ECO:0007669"/>
    <property type="project" value="TreeGrafter"/>
</dbReference>
<dbReference type="Gene3D" id="3.40.367.20">
    <property type="match status" value="1"/>
</dbReference>
<dbReference type="Pfam" id="PF00349">
    <property type="entry name" value="Hexokinase_1"/>
    <property type="match status" value="1"/>
</dbReference>
<evidence type="ECO:0000256" key="2">
    <source>
        <dbReference type="ARBA" id="ARBA00022679"/>
    </source>
</evidence>
<dbReference type="Proteomes" id="UP000214365">
    <property type="component" value="Unassembled WGS sequence"/>
</dbReference>
<dbReference type="InterPro" id="IPR043129">
    <property type="entry name" value="ATPase_NBD"/>
</dbReference>
<evidence type="ECO:0000259" key="8">
    <source>
        <dbReference type="Pfam" id="PF03727"/>
    </source>
</evidence>
<organism evidence="9 10">
    <name type="scientific">Talaromyces atroroseus</name>
    <dbReference type="NCBI Taxonomy" id="1441469"/>
    <lineage>
        <taxon>Eukaryota</taxon>
        <taxon>Fungi</taxon>
        <taxon>Dikarya</taxon>
        <taxon>Ascomycota</taxon>
        <taxon>Pezizomycotina</taxon>
        <taxon>Eurotiomycetes</taxon>
        <taxon>Eurotiomycetidae</taxon>
        <taxon>Eurotiales</taxon>
        <taxon>Trichocomaceae</taxon>
        <taxon>Talaromyces</taxon>
        <taxon>Talaromyces sect. Trachyspermi</taxon>
    </lineage>
</organism>
<dbReference type="GO" id="GO:0006013">
    <property type="term" value="P:mannose metabolic process"/>
    <property type="evidence" value="ECO:0007669"/>
    <property type="project" value="TreeGrafter"/>
</dbReference>